<dbReference type="SUPFAM" id="SSF51735">
    <property type="entry name" value="NAD(P)-binding Rossmann-fold domains"/>
    <property type="match status" value="1"/>
</dbReference>
<dbReference type="InterPro" id="IPR051317">
    <property type="entry name" value="Gfo/Idh/MocA_oxidoreduct"/>
</dbReference>
<evidence type="ECO:0000313" key="3">
    <source>
        <dbReference type="EMBL" id="MFC5409586.1"/>
    </source>
</evidence>
<keyword evidence="4" id="KW-1185">Reference proteome</keyword>
<protein>
    <submittedName>
        <fullName evidence="3">Gfo/Idh/MocA family protein</fullName>
    </submittedName>
</protein>
<proteinExistence type="predicted"/>
<feature type="domain" description="Gfo/Idh/MocA-like oxidoreductase N-terminal" evidence="1">
    <location>
        <begin position="4"/>
        <end position="122"/>
    </location>
</feature>
<organism evidence="3 4">
    <name type="scientific">Larkinella bovis</name>
    <dbReference type="NCBI Taxonomy" id="683041"/>
    <lineage>
        <taxon>Bacteria</taxon>
        <taxon>Pseudomonadati</taxon>
        <taxon>Bacteroidota</taxon>
        <taxon>Cytophagia</taxon>
        <taxon>Cytophagales</taxon>
        <taxon>Spirosomataceae</taxon>
        <taxon>Larkinella</taxon>
    </lineage>
</organism>
<dbReference type="Pfam" id="PF22725">
    <property type="entry name" value="GFO_IDH_MocA_C3"/>
    <property type="match status" value="1"/>
</dbReference>
<dbReference type="InterPro" id="IPR036291">
    <property type="entry name" value="NAD(P)-bd_dom_sf"/>
</dbReference>
<name>A0ABW0I7T3_9BACT</name>
<dbReference type="Pfam" id="PF01408">
    <property type="entry name" value="GFO_IDH_MocA"/>
    <property type="match status" value="1"/>
</dbReference>
<dbReference type="InterPro" id="IPR055170">
    <property type="entry name" value="GFO_IDH_MocA-like_dom"/>
</dbReference>
<dbReference type="RefSeq" id="WP_379843773.1">
    <property type="nucleotide sequence ID" value="NZ_JBHSMA010000002.1"/>
</dbReference>
<evidence type="ECO:0000313" key="4">
    <source>
        <dbReference type="Proteomes" id="UP001596106"/>
    </source>
</evidence>
<evidence type="ECO:0000259" key="1">
    <source>
        <dbReference type="Pfam" id="PF01408"/>
    </source>
</evidence>
<comment type="caution">
    <text evidence="3">The sequence shown here is derived from an EMBL/GenBank/DDBJ whole genome shotgun (WGS) entry which is preliminary data.</text>
</comment>
<dbReference type="Gene3D" id="3.40.50.720">
    <property type="entry name" value="NAD(P)-binding Rossmann-like Domain"/>
    <property type="match status" value="1"/>
</dbReference>
<dbReference type="PANTHER" id="PTHR43708:SF8">
    <property type="entry name" value="OXIDOREDUCTASE"/>
    <property type="match status" value="1"/>
</dbReference>
<evidence type="ECO:0000259" key="2">
    <source>
        <dbReference type="Pfam" id="PF22725"/>
    </source>
</evidence>
<dbReference type="SUPFAM" id="SSF55347">
    <property type="entry name" value="Glyceraldehyde-3-phosphate dehydrogenase-like, C-terminal domain"/>
    <property type="match status" value="1"/>
</dbReference>
<reference evidence="4" key="1">
    <citation type="journal article" date="2019" name="Int. J. Syst. Evol. Microbiol.">
        <title>The Global Catalogue of Microorganisms (GCM) 10K type strain sequencing project: providing services to taxonomists for standard genome sequencing and annotation.</title>
        <authorList>
            <consortium name="The Broad Institute Genomics Platform"/>
            <consortium name="The Broad Institute Genome Sequencing Center for Infectious Disease"/>
            <person name="Wu L."/>
            <person name="Ma J."/>
        </authorList>
    </citation>
    <scope>NUCLEOTIDE SEQUENCE [LARGE SCALE GENOMIC DNA]</scope>
    <source>
        <strain evidence="4">CCUG 55250</strain>
    </source>
</reference>
<dbReference type="Gene3D" id="3.30.360.10">
    <property type="entry name" value="Dihydrodipicolinate Reductase, domain 2"/>
    <property type="match status" value="1"/>
</dbReference>
<dbReference type="Proteomes" id="UP001596106">
    <property type="component" value="Unassembled WGS sequence"/>
</dbReference>
<sequence length="346" mass="38825">MRKLKFAILGTGFWAKYQIPAWLMLDGVELVALYNRTRSKAEGFARQFAVPHVYDNVDELLDRHASELDFVDIITDVDTHTDFTLKAAAYGLDVICQKPMAPTLEAARQMVEGCRRAGVRFYIHENFRWQTPLRRLKTVLDSGVIGKPFKARVSFCSAFPVFENQPFLAELEQFILTDIGSHTLDICRFLFGEAVSLYCQTARVNPKIKGEDVATVLMKMQSGLTCSVEMSYASILEKEAFPQTFVTVEGALGSAVLTHDYTLRLTARNESGEIETRQQVAAPPQYVWADPAYALVHSSIVDCNRNLLADLQGKETAETTGSDNFETVRLVHTAYESAARDKVIYL</sequence>
<gene>
    <name evidence="3" type="ORF">ACFPMF_09725</name>
</gene>
<accession>A0ABW0I7T3</accession>
<dbReference type="EMBL" id="JBHSMA010000002">
    <property type="protein sequence ID" value="MFC5409586.1"/>
    <property type="molecule type" value="Genomic_DNA"/>
</dbReference>
<dbReference type="PANTHER" id="PTHR43708">
    <property type="entry name" value="CONSERVED EXPRESSED OXIDOREDUCTASE (EUROFUNG)"/>
    <property type="match status" value="1"/>
</dbReference>
<dbReference type="InterPro" id="IPR000683">
    <property type="entry name" value="Gfo/Idh/MocA-like_OxRdtase_N"/>
</dbReference>
<feature type="domain" description="GFO/IDH/MocA-like oxidoreductase" evidence="2">
    <location>
        <begin position="134"/>
        <end position="254"/>
    </location>
</feature>